<dbReference type="GO" id="GO:0002098">
    <property type="term" value="P:tRNA wobble uridine modification"/>
    <property type="evidence" value="ECO:0007669"/>
    <property type="project" value="UniProtKB-ARBA"/>
</dbReference>
<dbReference type="EMBL" id="BBNU01000003">
    <property type="protein sequence ID" value="GAL78648.1"/>
    <property type="molecule type" value="Genomic_DNA"/>
</dbReference>
<comment type="subunit">
    <text evidence="6">Homodimer. Heterotetramer of two MnmE and two MnmG subunits.</text>
</comment>
<comment type="similarity">
    <text evidence="2">Belongs to the MnmG family.</text>
</comment>
<comment type="cofactor">
    <cofactor evidence="1">
        <name>FAD</name>
        <dbReference type="ChEBI" id="CHEBI:57692"/>
    </cofactor>
</comment>
<evidence type="ECO:0000256" key="5">
    <source>
        <dbReference type="ARBA" id="ARBA00022827"/>
    </source>
</evidence>
<evidence type="ECO:0000256" key="3">
    <source>
        <dbReference type="ARBA" id="ARBA00022630"/>
    </source>
</evidence>
<dbReference type="PANTHER" id="PTHR11806:SF0">
    <property type="entry name" value="PROTEIN MTO1 HOMOLOG, MITOCHONDRIAL"/>
    <property type="match status" value="1"/>
</dbReference>
<evidence type="ECO:0000256" key="1">
    <source>
        <dbReference type="ARBA" id="ARBA00001974"/>
    </source>
</evidence>
<dbReference type="InterPro" id="IPR026904">
    <property type="entry name" value="MnmG_C"/>
</dbReference>
<keyword evidence="4" id="KW-0819">tRNA processing</keyword>
<evidence type="ECO:0000256" key="6">
    <source>
        <dbReference type="ARBA" id="ARBA00025948"/>
    </source>
</evidence>
<dbReference type="SMART" id="SM01228">
    <property type="entry name" value="GIDA_assoc_3"/>
    <property type="match status" value="1"/>
</dbReference>
<dbReference type="Gene3D" id="1.10.10.1800">
    <property type="entry name" value="tRNA uridine 5-carboxymethylaminomethyl modification enzyme MnmG/GidA"/>
    <property type="match status" value="1"/>
</dbReference>
<name>A0A090WQZ1_9FLAO</name>
<organism evidence="8 9">
    <name type="scientific">Algibacter lectus</name>
    <dbReference type="NCBI Taxonomy" id="221126"/>
    <lineage>
        <taxon>Bacteria</taxon>
        <taxon>Pseudomonadati</taxon>
        <taxon>Bacteroidota</taxon>
        <taxon>Flavobacteriia</taxon>
        <taxon>Flavobacteriales</taxon>
        <taxon>Flavobacteriaceae</taxon>
        <taxon>Algibacter</taxon>
    </lineage>
</organism>
<dbReference type="AlphaFoldDB" id="A0A090WQZ1"/>
<reference evidence="8 9" key="1">
    <citation type="journal article" date="2014" name="Genome Announc.">
        <title>Draft Genome Sequences of Marine Flavobacterium Algibacter lectus Strains SS8 and NR4.</title>
        <authorList>
            <person name="Takatani N."/>
            <person name="Nakanishi M."/>
            <person name="Meirelles P."/>
            <person name="Mino S."/>
            <person name="Suda W."/>
            <person name="Oshima K."/>
            <person name="Hattori M."/>
            <person name="Ohkuma M."/>
            <person name="Hosokawa M."/>
            <person name="Miyashita K."/>
            <person name="Thompson F.L."/>
            <person name="Niwa A."/>
            <person name="Sawabe T."/>
            <person name="Sawabe T."/>
        </authorList>
    </citation>
    <scope>NUCLEOTIDE SEQUENCE [LARGE SCALE GENOMIC DNA]</scope>
    <source>
        <strain evidence="9">JCM19274</strain>
    </source>
</reference>
<comment type="caution">
    <text evidence="8">The sequence shown here is derived from an EMBL/GenBank/DDBJ whole genome shotgun (WGS) entry which is preliminary data.</text>
</comment>
<accession>A0A090WQZ1</accession>
<proteinExistence type="inferred from homology"/>
<dbReference type="GO" id="GO:0005829">
    <property type="term" value="C:cytosol"/>
    <property type="evidence" value="ECO:0007669"/>
    <property type="project" value="TreeGrafter"/>
</dbReference>
<keyword evidence="5" id="KW-0274">FAD</keyword>
<dbReference type="InterPro" id="IPR047001">
    <property type="entry name" value="MnmG_C_subdom"/>
</dbReference>
<dbReference type="InterPro" id="IPR044920">
    <property type="entry name" value="MnmG_C_subdom_sf"/>
</dbReference>
<feature type="domain" description="tRNA uridine 5-carboxymethylaminomethyl modification enzyme C-terminal subdomain" evidence="7">
    <location>
        <begin position="13"/>
        <end position="84"/>
    </location>
</feature>
<dbReference type="GO" id="GO:0050660">
    <property type="term" value="F:flavin adenine dinucleotide binding"/>
    <property type="evidence" value="ECO:0007669"/>
    <property type="project" value="InterPro"/>
</dbReference>
<keyword evidence="3" id="KW-0285">Flavoprotein</keyword>
<evidence type="ECO:0000313" key="9">
    <source>
        <dbReference type="Proteomes" id="UP000029643"/>
    </source>
</evidence>
<evidence type="ECO:0000259" key="7">
    <source>
        <dbReference type="SMART" id="SM01228"/>
    </source>
</evidence>
<evidence type="ECO:0000256" key="4">
    <source>
        <dbReference type="ARBA" id="ARBA00022694"/>
    </source>
</evidence>
<dbReference type="FunFam" id="1.10.150.570:FF:000001">
    <property type="entry name" value="tRNA uridine 5-carboxymethylaminomethyl modification enzyme MnmG"/>
    <property type="match status" value="1"/>
</dbReference>
<dbReference type="InterPro" id="IPR002218">
    <property type="entry name" value="MnmG-rel"/>
</dbReference>
<dbReference type="Pfam" id="PF13932">
    <property type="entry name" value="SAM_GIDA_C"/>
    <property type="match status" value="1"/>
</dbReference>
<evidence type="ECO:0000256" key="2">
    <source>
        <dbReference type="ARBA" id="ARBA00007653"/>
    </source>
</evidence>
<dbReference type="Proteomes" id="UP000029643">
    <property type="component" value="Unassembled WGS sequence"/>
</dbReference>
<dbReference type="PANTHER" id="PTHR11806">
    <property type="entry name" value="GLUCOSE INHIBITED DIVISION PROTEIN A"/>
    <property type="match status" value="1"/>
</dbReference>
<evidence type="ECO:0000313" key="8">
    <source>
        <dbReference type="EMBL" id="GAL78648.1"/>
    </source>
</evidence>
<dbReference type="GO" id="GO:0030488">
    <property type="term" value="P:tRNA methylation"/>
    <property type="evidence" value="ECO:0007669"/>
    <property type="project" value="TreeGrafter"/>
</dbReference>
<dbReference type="Gene3D" id="1.10.150.570">
    <property type="entry name" value="GidA associated domain, C-terminal subdomain"/>
    <property type="match status" value="1"/>
</dbReference>
<gene>
    <name evidence="8" type="ORF">JCM19274_1112</name>
</gene>
<sequence length="88" mass="9982">MDREVIEQTEIQVKYSGYIAKEKVNADKLSRLEYVKIPANFDYSQIKSMSLEAREKLKKVQPATVSQASRISGVSPNDISVLLVYMGR</sequence>
<protein>
    <submittedName>
        <fullName evidence="8">tRNA uridine 5-carboxymethylaminomethyl modification enzyme GidA</fullName>
    </submittedName>
</protein>